<reference evidence="1 2" key="1">
    <citation type="journal article" date="2017" name="Antonie Van Leeuwenhoek">
        <title>Rhizobium rhizosphaerae sp. nov., a novel species isolated from rice rhizosphere.</title>
        <authorList>
            <person name="Zhao J.J."/>
            <person name="Zhang J."/>
            <person name="Zhang R.J."/>
            <person name="Zhang C.W."/>
            <person name="Yin H.Q."/>
            <person name="Zhang X.X."/>
        </authorList>
    </citation>
    <scope>NUCLEOTIDE SEQUENCE [LARGE SCALE GENOMIC DNA]</scope>
    <source>
        <strain evidence="1 2">S18K6</strain>
    </source>
</reference>
<proteinExistence type="predicted"/>
<dbReference type="EMBL" id="BAEM01000053">
    <property type="protein sequence ID" value="GAC11923.1"/>
    <property type="molecule type" value="Genomic_DNA"/>
</dbReference>
<protein>
    <submittedName>
        <fullName evidence="1">Uncharacterized protein</fullName>
    </submittedName>
</protein>
<dbReference type="AlphaFoldDB" id="A0AAV3V4D1"/>
<dbReference type="Proteomes" id="UP000006320">
    <property type="component" value="Unassembled WGS sequence"/>
</dbReference>
<comment type="caution">
    <text evidence="1">The sequence shown here is derived from an EMBL/GenBank/DDBJ whole genome shotgun (WGS) entry which is preliminary data.</text>
</comment>
<sequence>MRCFLANSGAIGGGNPFTFLRLSFSVCVYKKNDGSKRMKESNCVEKTNTSD</sequence>
<organism evidence="1 2">
    <name type="scientific">Paraglaciecola chathamensis S18K6</name>
    <dbReference type="NCBI Taxonomy" id="1127672"/>
    <lineage>
        <taxon>Bacteria</taxon>
        <taxon>Pseudomonadati</taxon>
        <taxon>Pseudomonadota</taxon>
        <taxon>Gammaproteobacteria</taxon>
        <taxon>Alteromonadales</taxon>
        <taxon>Alteromonadaceae</taxon>
        <taxon>Paraglaciecola</taxon>
    </lineage>
</organism>
<name>A0AAV3V4D1_9ALTE</name>
<evidence type="ECO:0000313" key="1">
    <source>
        <dbReference type="EMBL" id="GAC11923.1"/>
    </source>
</evidence>
<gene>
    <name evidence="1" type="ORF">GCHA_3997</name>
</gene>
<accession>A0AAV3V4D1</accession>
<evidence type="ECO:0000313" key="2">
    <source>
        <dbReference type="Proteomes" id="UP000006320"/>
    </source>
</evidence>